<accession>G9NTI4</accession>
<dbReference type="SUPFAM" id="SSF56801">
    <property type="entry name" value="Acetyl-CoA synthetase-like"/>
    <property type="match status" value="1"/>
</dbReference>
<dbReference type="STRING" id="452589.G9NTI4"/>
<evidence type="ECO:0008006" key="3">
    <source>
        <dbReference type="Google" id="ProtNLM"/>
    </source>
</evidence>
<organism evidence="1 2">
    <name type="scientific">Hypocrea atroviridis (strain ATCC 20476 / IMI 206040)</name>
    <name type="common">Trichoderma atroviride</name>
    <dbReference type="NCBI Taxonomy" id="452589"/>
    <lineage>
        <taxon>Eukaryota</taxon>
        <taxon>Fungi</taxon>
        <taxon>Dikarya</taxon>
        <taxon>Ascomycota</taxon>
        <taxon>Pezizomycotina</taxon>
        <taxon>Sordariomycetes</taxon>
        <taxon>Hypocreomycetidae</taxon>
        <taxon>Hypocreales</taxon>
        <taxon>Hypocreaceae</taxon>
        <taxon>Trichoderma</taxon>
    </lineage>
</organism>
<protein>
    <recommendedName>
        <fullName evidence="3">AMP-binding enzyme C-terminal domain-containing protein</fullName>
    </recommendedName>
</protein>
<dbReference type="AlphaFoldDB" id="G9NTI4"/>
<keyword evidence="2" id="KW-1185">Reference proteome</keyword>
<evidence type="ECO:0000313" key="1">
    <source>
        <dbReference type="EMBL" id="EHK46026.1"/>
    </source>
</evidence>
<evidence type="ECO:0000313" key="2">
    <source>
        <dbReference type="Proteomes" id="UP000005426"/>
    </source>
</evidence>
<reference evidence="1 2" key="1">
    <citation type="journal article" date="2011" name="Genome Biol.">
        <title>Comparative genome sequence analysis underscores mycoparasitism as the ancestral life style of Trichoderma.</title>
        <authorList>
            <person name="Kubicek C.P."/>
            <person name="Herrera-Estrella A."/>
            <person name="Seidl-Seiboth V."/>
            <person name="Martinez D.A."/>
            <person name="Druzhinina I.S."/>
            <person name="Thon M."/>
            <person name="Zeilinger S."/>
            <person name="Casas-Flores S."/>
            <person name="Horwitz B.A."/>
            <person name="Mukherjee P.K."/>
            <person name="Mukherjee M."/>
            <person name="Kredics L."/>
            <person name="Alcaraz L.D."/>
            <person name="Aerts A."/>
            <person name="Antal Z."/>
            <person name="Atanasova L."/>
            <person name="Cervantes-Badillo M.G."/>
            <person name="Challacombe J."/>
            <person name="Chertkov O."/>
            <person name="McCluskey K."/>
            <person name="Coulpier F."/>
            <person name="Deshpande N."/>
            <person name="von Doehren H."/>
            <person name="Ebbole D.J."/>
            <person name="Esquivel-Naranjo E.U."/>
            <person name="Fekete E."/>
            <person name="Flipphi M."/>
            <person name="Glaser F."/>
            <person name="Gomez-Rodriguez E.Y."/>
            <person name="Gruber S."/>
            <person name="Han C."/>
            <person name="Henrissat B."/>
            <person name="Hermosa R."/>
            <person name="Hernandez-Onate M."/>
            <person name="Karaffa L."/>
            <person name="Kosti I."/>
            <person name="Le Crom S."/>
            <person name="Lindquist E."/>
            <person name="Lucas S."/>
            <person name="Luebeck M."/>
            <person name="Luebeck P.S."/>
            <person name="Margeot A."/>
            <person name="Metz B."/>
            <person name="Misra M."/>
            <person name="Nevalainen H."/>
            <person name="Omann M."/>
            <person name="Packer N."/>
            <person name="Perrone G."/>
            <person name="Uresti-Rivera E.E."/>
            <person name="Salamov A."/>
            <person name="Schmoll M."/>
            <person name="Seiboth B."/>
            <person name="Shapiro H."/>
            <person name="Sukno S."/>
            <person name="Tamayo-Ramos J.A."/>
            <person name="Tisch D."/>
            <person name="Wiest A."/>
            <person name="Wilkinson H.H."/>
            <person name="Zhang M."/>
            <person name="Coutinho P.M."/>
            <person name="Kenerley C.M."/>
            <person name="Monte E."/>
            <person name="Baker S.E."/>
            <person name="Grigoriev I.V."/>
        </authorList>
    </citation>
    <scope>NUCLEOTIDE SEQUENCE [LARGE SCALE GENOMIC DNA]</scope>
    <source>
        <strain evidence="2">ATCC 20476 / IMI 206040</strain>
    </source>
</reference>
<proteinExistence type="predicted"/>
<dbReference type="Gene3D" id="3.30.300.30">
    <property type="match status" value="1"/>
</dbReference>
<dbReference type="InterPro" id="IPR045851">
    <property type="entry name" value="AMP-bd_C_sf"/>
</dbReference>
<gene>
    <name evidence="1" type="ORF">TRIATDRAFT_308039</name>
</gene>
<dbReference type="EMBL" id="ABDG02000023">
    <property type="protein sequence ID" value="EHK46026.1"/>
    <property type="molecule type" value="Genomic_DNA"/>
</dbReference>
<name>G9NTI4_HYPAI</name>
<dbReference type="Proteomes" id="UP000005426">
    <property type="component" value="Unassembled WGS sequence"/>
</dbReference>
<sequence>MERELLKDEALKQAKILNLASLHDEPQWVVAISLAKPADGLEQADVSAVIKRARKALRKMKDYNSSGSFPIPKRWTVLNELPITSTGQVDEKALYRLLNTWNSTESDLSPKEKRARIAAEARACRHSP</sequence>
<dbReference type="KEGG" id="tatv:25782732"/>
<dbReference type="RefSeq" id="XP_013944223.1">
    <property type="nucleotide sequence ID" value="XM_014088748.1"/>
</dbReference>
<dbReference type="HOGENOM" id="CLU_1959873_0_0_1"/>
<dbReference type="GeneID" id="25782732"/>
<comment type="caution">
    <text evidence="1">The sequence shown here is derived from an EMBL/GenBank/DDBJ whole genome shotgun (WGS) entry which is preliminary data.</text>
</comment>